<dbReference type="AlphaFoldDB" id="A0A8J2RWF6"/>
<proteinExistence type="predicted"/>
<evidence type="ECO:0000256" key="4">
    <source>
        <dbReference type="ARBA" id="ARBA00022777"/>
    </source>
</evidence>
<dbReference type="PANTHER" id="PTHR24342:SF12">
    <property type="entry name" value="DEATH-ASSOCIATED PROTEIN KINASE RELATED"/>
    <property type="match status" value="1"/>
</dbReference>
<accession>A0A8J2RWF6</accession>
<keyword evidence="1" id="KW-0723">Serine/threonine-protein kinase</keyword>
<feature type="compositionally biased region" description="Low complexity" evidence="6">
    <location>
        <begin position="12"/>
        <end position="25"/>
    </location>
</feature>
<keyword evidence="5" id="KW-0067">ATP-binding</keyword>
<reference evidence="8" key="1">
    <citation type="submission" date="2021-11" db="EMBL/GenBank/DDBJ databases">
        <authorList>
            <person name="Schell T."/>
        </authorList>
    </citation>
    <scope>NUCLEOTIDE SEQUENCE</scope>
    <source>
        <strain evidence="8">M5</strain>
    </source>
</reference>
<dbReference type="GO" id="GO:0004674">
    <property type="term" value="F:protein serine/threonine kinase activity"/>
    <property type="evidence" value="ECO:0007669"/>
    <property type="project" value="UniProtKB-KW"/>
</dbReference>
<dbReference type="OrthoDB" id="74764at2759"/>
<dbReference type="Proteomes" id="UP000789390">
    <property type="component" value="Unassembled WGS sequence"/>
</dbReference>
<dbReference type="EMBL" id="CAKKLH010000284">
    <property type="protein sequence ID" value="CAH0108492.1"/>
    <property type="molecule type" value="Genomic_DNA"/>
</dbReference>
<feature type="compositionally biased region" description="Basic residues" evidence="6">
    <location>
        <begin position="48"/>
        <end position="62"/>
    </location>
</feature>
<organism evidence="8 9">
    <name type="scientific">Daphnia galeata</name>
    <dbReference type="NCBI Taxonomy" id="27404"/>
    <lineage>
        <taxon>Eukaryota</taxon>
        <taxon>Metazoa</taxon>
        <taxon>Ecdysozoa</taxon>
        <taxon>Arthropoda</taxon>
        <taxon>Crustacea</taxon>
        <taxon>Branchiopoda</taxon>
        <taxon>Diplostraca</taxon>
        <taxon>Cladocera</taxon>
        <taxon>Anomopoda</taxon>
        <taxon>Daphniidae</taxon>
        <taxon>Daphnia</taxon>
    </lineage>
</organism>
<dbReference type="FunFam" id="3.30.200.20:FF:000905">
    <property type="entry name" value="Death associated protein kinase"/>
    <property type="match status" value="1"/>
</dbReference>
<feature type="compositionally biased region" description="Low complexity" evidence="6">
    <location>
        <begin position="697"/>
        <end position="710"/>
    </location>
</feature>
<dbReference type="Pfam" id="PF00069">
    <property type="entry name" value="Pkinase"/>
    <property type="match status" value="1"/>
</dbReference>
<evidence type="ECO:0000256" key="5">
    <source>
        <dbReference type="ARBA" id="ARBA00022840"/>
    </source>
</evidence>
<keyword evidence="4" id="KW-0418">Kinase</keyword>
<evidence type="ECO:0000313" key="9">
    <source>
        <dbReference type="Proteomes" id="UP000789390"/>
    </source>
</evidence>
<feature type="compositionally biased region" description="Polar residues" evidence="6">
    <location>
        <begin position="723"/>
        <end position="739"/>
    </location>
</feature>
<dbReference type="PROSITE" id="PS00108">
    <property type="entry name" value="PROTEIN_KINASE_ST"/>
    <property type="match status" value="1"/>
</dbReference>
<dbReference type="SMART" id="SM00220">
    <property type="entry name" value="S_TKc"/>
    <property type="match status" value="1"/>
</dbReference>
<dbReference type="InterPro" id="IPR011009">
    <property type="entry name" value="Kinase-like_dom_sf"/>
</dbReference>
<dbReference type="GO" id="GO:0005634">
    <property type="term" value="C:nucleus"/>
    <property type="evidence" value="ECO:0007669"/>
    <property type="project" value="TreeGrafter"/>
</dbReference>
<dbReference type="Gene3D" id="3.30.200.20">
    <property type="entry name" value="Phosphorylase Kinase, domain 1"/>
    <property type="match status" value="1"/>
</dbReference>
<dbReference type="Gene3D" id="1.10.510.10">
    <property type="entry name" value="Transferase(Phosphotransferase) domain 1"/>
    <property type="match status" value="1"/>
</dbReference>
<feature type="region of interest" description="Disordered" evidence="6">
    <location>
        <begin position="765"/>
        <end position="787"/>
    </location>
</feature>
<evidence type="ECO:0000256" key="2">
    <source>
        <dbReference type="ARBA" id="ARBA00022679"/>
    </source>
</evidence>
<evidence type="ECO:0000256" key="1">
    <source>
        <dbReference type="ARBA" id="ARBA00022527"/>
    </source>
</evidence>
<dbReference type="GO" id="GO:0005524">
    <property type="term" value="F:ATP binding"/>
    <property type="evidence" value="ECO:0007669"/>
    <property type="project" value="UniProtKB-KW"/>
</dbReference>
<protein>
    <recommendedName>
        <fullName evidence="7">Protein kinase domain-containing protein</fullName>
    </recommendedName>
</protein>
<feature type="region of interest" description="Disordered" evidence="6">
    <location>
        <begin position="1"/>
        <end position="64"/>
    </location>
</feature>
<dbReference type="InterPro" id="IPR008271">
    <property type="entry name" value="Ser/Thr_kinase_AS"/>
</dbReference>
<dbReference type="GO" id="GO:0035556">
    <property type="term" value="P:intracellular signal transduction"/>
    <property type="evidence" value="ECO:0007669"/>
    <property type="project" value="TreeGrafter"/>
</dbReference>
<feature type="domain" description="Protein kinase" evidence="7">
    <location>
        <begin position="104"/>
        <end position="362"/>
    </location>
</feature>
<evidence type="ECO:0000259" key="7">
    <source>
        <dbReference type="PROSITE" id="PS50011"/>
    </source>
</evidence>
<evidence type="ECO:0000256" key="6">
    <source>
        <dbReference type="SAM" id="MobiDB-lite"/>
    </source>
</evidence>
<comment type="caution">
    <text evidence="8">The sequence shown here is derived from an EMBL/GenBank/DDBJ whole genome shotgun (WGS) entry which is preliminary data.</text>
</comment>
<evidence type="ECO:0000313" key="8">
    <source>
        <dbReference type="EMBL" id="CAH0108492.1"/>
    </source>
</evidence>
<name>A0A8J2RWF6_9CRUS</name>
<keyword evidence="2" id="KW-0808">Transferase</keyword>
<feature type="compositionally biased region" description="Gly residues" evidence="6">
    <location>
        <begin position="36"/>
        <end position="47"/>
    </location>
</feature>
<dbReference type="GO" id="GO:0043065">
    <property type="term" value="P:positive regulation of apoptotic process"/>
    <property type="evidence" value="ECO:0007669"/>
    <property type="project" value="TreeGrafter"/>
</dbReference>
<dbReference type="PANTHER" id="PTHR24342">
    <property type="entry name" value="SERINE/THREONINE-PROTEIN KINASE 17"/>
    <property type="match status" value="1"/>
</dbReference>
<sequence>MKSRTGSSNDPGGTSTYSTPGSSVGLNVNSSTMERSGGGSGGSGGGRSRLHHKRRPGHRRNTQHSVATVEPICDMRKVVNGVVTVDQDKLKKLVQTDPIDLHYAVENEPFASGLFATVRKCRHRTTGVEYAAKYAAKIRYGQDCTTEILHEIALMSLCTTNPRIIHLIDVFDTSTHMILVMEYAPGGDLQTLMDDDMVPYEGDAVKFVRQVLEGLLFLHERNMAHLDIKLQNVLLMGTFPDCDVKLCDLEISRVIVAGQEVRELLGTPDYVSPEILHYEPITLSADIWSVGVMAYVLLTGFTPFGGDTDQETFQNICHGQLDFPDELFEDISPQAEDFIRKTLSREPSCRPTVKECLKHPWLTSWKNVASHQRETISSESQRKNSAFNNGPSGAVTLACPRSAASINGHGSSPSTTARSLQRALSKSREVLYERVAASNLRKSTSKSRERLCEMRLSISRSRDHLCDEFRSSAAQSRERLHSLRNFSKSHEVLSLLNEQGSTITVADSCLFNNLPSTQSLEYFKIPNLDRDESLEVLQNINKIFTNVTSPGESPTTDEVLELNKVLSESTETLCDETETVTLMDVLDEVTPSNSRSVTPTQDDLIDQKAEQIILKDESVTCEENEIGESPIGVQPQEELKFESLITRADAVASSLKTPQFKWSTSLKTSPFSESLSPALGKSVWNWPTSNTNVIEGTPTSPTSTSSSLSSNVTLGHSARKNLPSPSSFNLKDQQPSTSPLPADELLTVVLRTDAAFTSDSPHNLSSIPVKTTDPLTPARMSSTSIDTASLSDSQRQLLTSCLTRRRASWACGSRQEDVSSIITVPSISVSKQPETKLSVSELITSFNKCKQPGNAANSTATVISNTGMFKPNNVKKLTVGSIFHQDSPVLPPGLSSSGKVMSEKEKTVFKPVSTSIQVFQKNLTITPVATPTSLLMGTVQRNFEVLSRPRSSWEVRALPRLPEDTVCSLRQDDQITSVASESGVDKGSEDKILEDPKEKTVTAVEVEEDMDFDLVLCLVILAAVQVVT</sequence>
<dbReference type="SUPFAM" id="SSF56112">
    <property type="entry name" value="Protein kinase-like (PK-like)"/>
    <property type="match status" value="1"/>
</dbReference>
<dbReference type="PROSITE" id="PS50011">
    <property type="entry name" value="PROTEIN_KINASE_DOM"/>
    <property type="match status" value="1"/>
</dbReference>
<feature type="region of interest" description="Disordered" evidence="6">
    <location>
        <begin position="693"/>
        <end position="740"/>
    </location>
</feature>
<keyword evidence="3" id="KW-0547">Nucleotide-binding</keyword>
<dbReference type="InterPro" id="IPR000719">
    <property type="entry name" value="Prot_kinase_dom"/>
</dbReference>
<gene>
    <name evidence="8" type="ORF">DGAL_LOCUS11881</name>
</gene>
<feature type="compositionally biased region" description="Polar residues" evidence="6">
    <location>
        <begin position="1"/>
        <end position="11"/>
    </location>
</feature>
<keyword evidence="9" id="KW-1185">Reference proteome</keyword>
<evidence type="ECO:0000256" key="3">
    <source>
        <dbReference type="ARBA" id="ARBA00022741"/>
    </source>
</evidence>